<keyword evidence="3" id="KW-0238">DNA-binding</keyword>
<name>A0A0B4GKJ3_METGA</name>
<dbReference type="InterPro" id="IPR036638">
    <property type="entry name" value="HLH_DNA-bd_sf"/>
</dbReference>
<dbReference type="InterPro" id="IPR011598">
    <property type="entry name" value="bHLH_dom"/>
</dbReference>
<dbReference type="Proteomes" id="UP000031192">
    <property type="component" value="Unassembled WGS sequence"/>
</dbReference>
<evidence type="ECO:0000313" key="4">
    <source>
        <dbReference type="Proteomes" id="UP000031192"/>
    </source>
</evidence>
<evidence type="ECO:0000256" key="1">
    <source>
        <dbReference type="SAM" id="MobiDB-lite"/>
    </source>
</evidence>
<feature type="compositionally biased region" description="Polar residues" evidence="1">
    <location>
        <begin position="146"/>
        <end position="166"/>
    </location>
</feature>
<sequence length="310" mass="35233">MDVDWIDMDEAGLPWLGNMGECNSLLVRWSDPVHTYFAFYLSTHVYVSHQDEYSYQPNEAFGSTPNLFNAGNDVASPCIKESGSEFSQQMDEFIRLPYPSLVSDLPLDHYQRTSISESSTCSNSNDASPPEEALPLKPIQEPCYQSHPTQFSNDQRTGSMSAATDSTETHRTKDRRPRTRRKRAARNTKVDDDDDGCFNNNPAAGEKNHRLRGCHNQVEKNYRSRLNNEFRLLLDALADCTSEKDMTSAGFTDCGTKNQSKGSTLRLARRRLLALHTENRLLGSELRAIRHAWTEWQMAWSGNNPVTHEY</sequence>
<organism evidence="3 4">
    <name type="scientific">Metarhizium guizhouense (strain ARSEF 977)</name>
    <dbReference type="NCBI Taxonomy" id="1276136"/>
    <lineage>
        <taxon>Eukaryota</taxon>
        <taxon>Fungi</taxon>
        <taxon>Dikarya</taxon>
        <taxon>Ascomycota</taxon>
        <taxon>Pezizomycotina</taxon>
        <taxon>Sordariomycetes</taxon>
        <taxon>Hypocreomycetidae</taxon>
        <taxon>Hypocreales</taxon>
        <taxon>Clavicipitaceae</taxon>
        <taxon>Metarhizium</taxon>
    </lineage>
</organism>
<dbReference type="OrthoDB" id="4940439at2759"/>
<feature type="domain" description="BHLH" evidence="2">
    <location>
        <begin position="210"/>
        <end position="275"/>
    </location>
</feature>
<feature type="region of interest" description="Disordered" evidence="1">
    <location>
        <begin position="116"/>
        <end position="135"/>
    </location>
</feature>
<dbReference type="Pfam" id="PF00010">
    <property type="entry name" value="HLH"/>
    <property type="match status" value="1"/>
</dbReference>
<dbReference type="HOGENOM" id="CLU_1038582_0_0_1"/>
<proteinExistence type="predicted"/>
<keyword evidence="4" id="KW-1185">Reference proteome</keyword>
<dbReference type="AlphaFoldDB" id="A0A0B4GKJ3"/>
<dbReference type="GO" id="GO:0003677">
    <property type="term" value="F:DNA binding"/>
    <property type="evidence" value="ECO:0007669"/>
    <property type="project" value="UniProtKB-KW"/>
</dbReference>
<dbReference type="SUPFAM" id="SSF47459">
    <property type="entry name" value="HLH, helix-loop-helix DNA-binding domain"/>
    <property type="match status" value="1"/>
</dbReference>
<feature type="compositionally biased region" description="Low complexity" evidence="1">
    <location>
        <begin position="116"/>
        <end position="128"/>
    </location>
</feature>
<dbReference type="EMBL" id="AZNH01000015">
    <property type="protein sequence ID" value="KID87615.1"/>
    <property type="molecule type" value="Genomic_DNA"/>
</dbReference>
<dbReference type="Gene3D" id="4.10.280.10">
    <property type="entry name" value="Helix-loop-helix DNA-binding domain"/>
    <property type="match status" value="1"/>
</dbReference>
<protein>
    <submittedName>
        <fullName evidence="3">Helix-loop-helix DNA-binding protein</fullName>
    </submittedName>
</protein>
<reference evidence="3 4" key="1">
    <citation type="journal article" date="2014" name="Proc. Natl. Acad. Sci. U.S.A.">
        <title>Trajectory and genomic determinants of fungal-pathogen speciation and host adaptation.</title>
        <authorList>
            <person name="Hu X."/>
            <person name="Xiao G."/>
            <person name="Zheng P."/>
            <person name="Shang Y."/>
            <person name="Su Y."/>
            <person name="Zhang X."/>
            <person name="Liu X."/>
            <person name="Zhan S."/>
            <person name="St Leger R.J."/>
            <person name="Wang C."/>
        </authorList>
    </citation>
    <scope>NUCLEOTIDE SEQUENCE [LARGE SCALE GENOMIC DNA]</scope>
    <source>
        <strain evidence="3 4">ARSEF 977</strain>
    </source>
</reference>
<evidence type="ECO:0000259" key="2">
    <source>
        <dbReference type="PROSITE" id="PS50888"/>
    </source>
</evidence>
<accession>A0A0B4GKJ3</accession>
<gene>
    <name evidence="3" type="ORF">MGU_05264</name>
</gene>
<dbReference type="PROSITE" id="PS50888">
    <property type="entry name" value="BHLH"/>
    <property type="match status" value="1"/>
</dbReference>
<comment type="caution">
    <text evidence="3">The sequence shown here is derived from an EMBL/GenBank/DDBJ whole genome shotgun (WGS) entry which is preliminary data.</text>
</comment>
<feature type="compositionally biased region" description="Basic residues" evidence="1">
    <location>
        <begin position="172"/>
        <end position="186"/>
    </location>
</feature>
<dbReference type="GO" id="GO:0046983">
    <property type="term" value="F:protein dimerization activity"/>
    <property type="evidence" value="ECO:0007669"/>
    <property type="project" value="InterPro"/>
</dbReference>
<evidence type="ECO:0000313" key="3">
    <source>
        <dbReference type="EMBL" id="KID87615.1"/>
    </source>
</evidence>
<feature type="region of interest" description="Disordered" evidence="1">
    <location>
        <begin position="142"/>
        <end position="196"/>
    </location>
</feature>